<organism evidence="2 3">
    <name type="scientific">Chryseobacterium lacus</name>
    <dbReference type="NCBI Taxonomy" id="2058346"/>
    <lineage>
        <taxon>Bacteria</taxon>
        <taxon>Pseudomonadati</taxon>
        <taxon>Bacteroidota</taxon>
        <taxon>Flavobacteriia</taxon>
        <taxon>Flavobacteriales</taxon>
        <taxon>Weeksellaceae</taxon>
        <taxon>Chryseobacterium group</taxon>
        <taxon>Chryseobacterium</taxon>
    </lineage>
</organism>
<feature type="chain" id="PRO_5016711620" evidence="1">
    <location>
        <begin position="22"/>
        <end position="268"/>
    </location>
</feature>
<feature type="signal peptide" evidence="1">
    <location>
        <begin position="1"/>
        <end position="21"/>
    </location>
</feature>
<sequence>MKIKSLFLLTLLSSLFSTLSAQTGISVSPPRSYYTGTAGQSTTNTILVTNPSATHTLEMTVTLNDWKYDTQGSNVIQEPGTLPTSMASWISIRPQSYFSLAPGESREIELVVTPPAGKESSDVPVHTALVYFTQTNPIDSFNESGALVKVSVRTGVKVYHRQPSAPAPDIDFYDFAYNKKAKQLKLGMVNQGNTWTDGTVVTDLVRQDDGTRIKMENVVVYTLPGDRREVVLPLPEKLKPGKYIASSTFTYEGDQELIKVAELTFTHE</sequence>
<name>A0A368N1D5_9FLAO</name>
<gene>
    <name evidence="2" type="ORF">DQ356_02875</name>
</gene>
<dbReference type="AlphaFoldDB" id="A0A368N1D5"/>
<evidence type="ECO:0000313" key="2">
    <source>
        <dbReference type="EMBL" id="RCU43980.1"/>
    </source>
</evidence>
<comment type="caution">
    <text evidence="2">The sequence shown here is derived from an EMBL/GenBank/DDBJ whole genome shotgun (WGS) entry which is preliminary data.</text>
</comment>
<reference evidence="2 3" key="1">
    <citation type="submission" date="2018-07" db="EMBL/GenBank/DDBJ databases">
        <title>Chryseobacterium lacus sp. nov., isolated from lake water.</title>
        <authorList>
            <person name="Li C.-M."/>
        </authorList>
    </citation>
    <scope>NUCLEOTIDE SEQUENCE [LARGE SCALE GENOMIC DNA]</scope>
    <source>
        <strain evidence="2 3">YLOS41</strain>
    </source>
</reference>
<dbReference type="EMBL" id="QPIE01000002">
    <property type="protein sequence ID" value="RCU43980.1"/>
    <property type="molecule type" value="Genomic_DNA"/>
</dbReference>
<protein>
    <submittedName>
        <fullName evidence="2">Molecular chaperone</fullName>
    </submittedName>
</protein>
<dbReference type="Proteomes" id="UP000252172">
    <property type="component" value="Unassembled WGS sequence"/>
</dbReference>
<evidence type="ECO:0000313" key="3">
    <source>
        <dbReference type="Proteomes" id="UP000252172"/>
    </source>
</evidence>
<proteinExistence type="predicted"/>
<keyword evidence="1" id="KW-0732">Signal</keyword>
<dbReference type="OrthoDB" id="1419910at2"/>
<accession>A0A368N1D5</accession>
<dbReference type="RefSeq" id="WP_114302959.1">
    <property type="nucleotide sequence ID" value="NZ_QPIE01000002.1"/>
</dbReference>
<keyword evidence="3" id="KW-1185">Reference proteome</keyword>
<evidence type="ECO:0000256" key="1">
    <source>
        <dbReference type="SAM" id="SignalP"/>
    </source>
</evidence>